<evidence type="ECO:0000313" key="2">
    <source>
        <dbReference type="Proteomes" id="UP000051906"/>
    </source>
</evidence>
<dbReference type="PATRIC" id="fig|616990.3.peg.461"/>
<dbReference type="EMBL" id="JQCA01000112">
    <property type="protein sequence ID" value="KRO01373.1"/>
    <property type="molecule type" value="Genomic_DNA"/>
</dbReference>
<accession>A0A0R2LQG8</accession>
<protein>
    <submittedName>
        <fullName evidence="1">Uncharacterized protein</fullName>
    </submittedName>
</protein>
<dbReference type="RefSeq" id="WP_057878961.1">
    <property type="nucleotide sequence ID" value="NZ_JQCA01000112.1"/>
</dbReference>
<name>A0A0R2LQG8_9LACO</name>
<dbReference type="OrthoDB" id="2292110at2"/>
<proteinExistence type="predicted"/>
<sequence>MADTPKEDTEKEAVQIPTEDVDKAAKLLLEPGYVTKHDLPKMKDLSWATALSEAVTDHFLNHDDEHDPYVYFEQFDFAGGDIDSIIFNMDVIPTREAALKDLADALGEKIVKPKPVEDQETY</sequence>
<dbReference type="AlphaFoldDB" id="A0A0R2LQG8"/>
<organism evidence="1 2">
    <name type="scientific">Levilactobacillus paucivorans</name>
    <dbReference type="NCBI Taxonomy" id="616990"/>
    <lineage>
        <taxon>Bacteria</taxon>
        <taxon>Bacillati</taxon>
        <taxon>Bacillota</taxon>
        <taxon>Bacilli</taxon>
        <taxon>Lactobacillales</taxon>
        <taxon>Lactobacillaceae</taxon>
        <taxon>Levilactobacillus</taxon>
    </lineage>
</organism>
<reference evidence="1 2" key="1">
    <citation type="journal article" date="2015" name="Genome Announc.">
        <title>Expanding the biotechnology potential of lactobacilli through comparative genomics of 213 strains and associated genera.</title>
        <authorList>
            <person name="Sun Z."/>
            <person name="Harris H.M."/>
            <person name="McCann A."/>
            <person name="Guo C."/>
            <person name="Argimon S."/>
            <person name="Zhang W."/>
            <person name="Yang X."/>
            <person name="Jeffery I.B."/>
            <person name="Cooney J.C."/>
            <person name="Kagawa T.F."/>
            <person name="Liu W."/>
            <person name="Song Y."/>
            <person name="Salvetti E."/>
            <person name="Wrobel A."/>
            <person name="Rasinkangas P."/>
            <person name="Parkhill J."/>
            <person name="Rea M.C."/>
            <person name="O'Sullivan O."/>
            <person name="Ritari J."/>
            <person name="Douillard F.P."/>
            <person name="Paul Ross R."/>
            <person name="Yang R."/>
            <person name="Briner A.E."/>
            <person name="Felis G.E."/>
            <person name="de Vos W.M."/>
            <person name="Barrangou R."/>
            <person name="Klaenhammer T.R."/>
            <person name="Caufield P.W."/>
            <person name="Cui Y."/>
            <person name="Zhang H."/>
            <person name="O'Toole P.W."/>
        </authorList>
    </citation>
    <scope>NUCLEOTIDE SEQUENCE [LARGE SCALE GENOMIC DNA]</scope>
    <source>
        <strain evidence="1 2">DSM 22467</strain>
    </source>
</reference>
<dbReference type="STRING" id="616990.IV54_GL000427"/>
<comment type="caution">
    <text evidence="1">The sequence shown here is derived from an EMBL/GenBank/DDBJ whole genome shotgun (WGS) entry which is preliminary data.</text>
</comment>
<gene>
    <name evidence="1" type="ORF">IV54_GL000427</name>
</gene>
<dbReference type="Proteomes" id="UP000051906">
    <property type="component" value="Unassembled WGS sequence"/>
</dbReference>
<keyword evidence="2" id="KW-1185">Reference proteome</keyword>
<evidence type="ECO:0000313" key="1">
    <source>
        <dbReference type="EMBL" id="KRO01373.1"/>
    </source>
</evidence>